<dbReference type="InterPro" id="IPR007873">
    <property type="entry name" value="Glycosyltransferase_ALG3"/>
</dbReference>
<feature type="transmembrane region" description="Helical" evidence="11">
    <location>
        <begin position="354"/>
        <end position="387"/>
    </location>
</feature>
<feature type="transmembrane region" description="Helical" evidence="11">
    <location>
        <begin position="154"/>
        <end position="172"/>
    </location>
</feature>
<dbReference type="AlphaFoldDB" id="A0A2R5GW40"/>
<sequence length="426" mass="47561">MSFVARTRAALDDASTKWWWWTLAAAADLALSLAIIRFVPYTEIDFKAYMQEVEGPLLHDEWDYTKLRGDTGPLVYPAGFVWIYMAIRELTRGGTDLLPAQILFAGLHALLVFLVLGAIYYQPDAAKDARRVPFWVGPMVVISRRVHSIFVLRLFNDGIAMVIMYAALFLYVRRRWILGTLLFSAALSVKMNILLFAPGVAVLLLESIGLTASLGHAALCVGTQVAVAFPFLRANAAGYMDRAFELGRVFMFKWTVNFKFLDPETFVRKELALGLLSATLLTWLAFGQRHFAASHKGGLLGLVRSSLASPMRAPLVSTRVPAHDWKMHVTTTLLTSNFIGIAFARSMHYQFYSWYFHSLAFLAYASKANVVVAVLVCVTIEVCYNVYPATPLSSGLLQATHLLLLLRLWIKPPSTLRDGESRAKKA</sequence>
<reference evidence="12 13" key="1">
    <citation type="submission" date="2017-12" db="EMBL/GenBank/DDBJ databases">
        <title>Sequencing, de novo assembly and annotation of complete genome of a new Thraustochytrid species, strain FCC1311.</title>
        <authorList>
            <person name="Sedici K."/>
            <person name="Godart F."/>
            <person name="Aiese Cigliano R."/>
            <person name="Sanseverino W."/>
            <person name="Barakat M."/>
            <person name="Ortet P."/>
            <person name="Marechal E."/>
            <person name="Cagnac O."/>
            <person name="Amato A."/>
        </authorList>
    </citation>
    <scope>NUCLEOTIDE SEQUENCE [LARGE SCALE GENOMIC DNA]</scope>
</reference>
<comment type="pathway">
    <text evidence="2">Protein modification; protein glycosylation.</text>
</comment>
<evidence type="ECO:0000313" key="13">
    <source>
        <dbReference type="Proteomes" id="UP000241890"/>
    </source>
</evidence>
<comment type="subcellular location">
    <subcellularLocation>
        <location evidence="1">Endoplasmic reticulum membrane</location>
        <topology evidence="1">Multi-pass membrane protein</topology>
    </subcellularLocation>
</comment>
<protein>
    <recommendedName>
        <fullName evidence="3">dolichyl-P-Man:Man5GlcNAc2-PP-dolichol alpha-1,3-mannosyltransferase</fullName>
        <ecNumber evidence="3">2.4.1.258</ecNumber>
    </recommendedName>
</protein>
<organism evidence="12 13">
    <name type="scientific">Hondaea fermentalgiana</name>
    <dbReference type="NCBI Taxonomy" id="2315210"/>
    <lineage>
        <taxon>Eukaryota</taxon>
        <taxon>Sar</taxon>
        <taxon>Stramenopiles</taxon>
        <taxon>Bigyra</taxon>
        <taxon>Labyrinthulomycetes</taxon>
        <taxon>Thraustochytrida</taxon>
        <taxon>Thraustochytriidae</taxon>
        <taxon>Hondaea</taxon>
    </lineage>
</organism>
<gene>
    <name evidence="12" type="ORF">FCC1311_083792</name>
</gene>
<feature type="transmembrane region" description="Helical" evidence="11">
    <location>
        <begin position="18"/>
        <end position="39"/>
    </location>
</feature>
<feature type="transmembrane region" description="Helical" evidence="11">
    <location>
        <begin position="266"/>
        <end position="286"/>
    </location>
</feature>
<dbReference type="Pfam" id="PF05208">
    <property type="entry name" value="ALG3"/>
    <property type="match status" value="1"/>
</dbReference>
<dbReference type="EC" id="2.4.1.258" evidence="3"/>
<dbReference type="EMBL" id="BEYU01000115">
    <property type="protein sequence ID" value="GBG32154.1"/>
    <property type="molecule type" value="Genomic_DNA"/>
</dbReference>
<evidence type="ECO:0000256" key="6">
    <source>
        <dbReference type="ARBA" id="ARBA00022692"/>
    </source>
</evidence>
<keyword evidence="8 11" id="KW-1133">Transmembrane helix</keyword>
<dbReference type="InParanoid" id="A0A2R5GW40"/>
<dbReference type="Proteomes" id="UP000241890">
    <property type="component" value="Unassembled WGS sequence"/>
</dbReference>
<dbReference type="PANTHER" id="PTHR12646">
    <property type="entry name" value="NOT56 - RELATED"/>
    <property type="match status" value="1"/>
</dbReference>
<feature type="transmembrane region" description="Helical" evidence="11">
    <location>
        <begin position="102"/>
        <end position="121"/>
    </location>
</feature>
<proteinExistence type="predicted"/>
<keyword evidence="13" id="KW-1185">Reference proteome</keyword>
<dbReference type="PANTHER" id="PTHR12646:SF0">
    <property type="entry name" value="DOL-P-MAN:MAN(5)GLCNAC(2)-PP-DOL ALPHA-1,3-MANNOSYLTRANSFERASE"/>
    <property type="match status" value="1"/>
</dbReference>
<evidence type="ECO:0000256" key="1">
    <source>
        <dbReference type="ARBA" id="ARBA00004477"/>
    </source>
</evidence>
<keyword evidence="6 11" id="KW-0812">Transmembrane</keyword>
<keyword evidence="9 11" id="KW-0472">Membrane</keyword>
<evidence type="ECO:0000256" key="2">
    <source>
        <dbReference type="ARBA" id="ARBA00004922"/>
    </source>
</evidence>
<feature type="transmembrane region" description="Helical" evidence="11">
    <location>
        <begin position="178"/>
        <end position="205"/>
    </location>
</feature>
<comment type="caution">
    <text evidence="12">The sequence shown here is derived from an EMBL/GenBank/DDBJ whole genome shotgun (WGS) entry which is preliminary data.</text>
</comment>
<evidence type="ECO:0000256" key="8">
    <source>
        <dbReference type="ARBA" id="ARBA00022989"/>
    </source>
</evidence>
<dbReference type="GO" id="GO:0052925">
    <property type="term" value="F:dol-P-Man:Man(5)GlcNAc(2)-PP-Dol alpha-1,3-mannosyltransferase activity"/>
    <property type="evidence" value="ECO:0007669"/>
    <property type="project" value="UniProtKB-EC"/>
</dbReference>
<name>A0A2R5GW40_9STRA</name>
<evidence type="ECO:0000256" key="10">
    <source>
        <dbReference type="ARBA" id="ARBA00049506"/>
    </source>
</evidence>
<evidence type="ECO:0000256" key="11">
    <source>
        <dbReference type="SAM" id="Phobius"/>
    </source>
</evidence>
<keyword evidence="4 12" id="KW-0328">Glycosyltransferase</keyword>
<keyword evidence="5 12" id="KW-0808">Transferase</keyword>
<evidence type="ECO:0000256" key="3">
    <source>
        <dbReference type="ARBA" id="ARBA00011964"/>
    </source>
</evidence>
<dbReference type="GO" id="GO:0005789">
    <property type="term" value="C:endoplasmic reticulum membrane"/>
    <property type="evidence" value="ECO:0007669"/>
    <property type="project" value="UniProtKB-SubCell"/>
</dbReference>
<evidence type="ECO:0000256" key="7">
    <source>
        <dbReference type="ARBA" id="ARBA00022824"/>
    </source>
</evidence>
<evidence type="ECO:0000313" key="12">
    <source>
        <dbReference type="EMBL" id="GBG32154.1"/>
    </source>
</evidence>
<accession>A0A2R5GW40</accession>
<keyword evidence="7" id="KW-0256">Endoplasmic reticulum</keyword>
<comment type="catalytic activity">
    <reaction evidence="10">
        <text>an alpha-D-Man-(1-&gt;2)-alpha-D-Man-(1-&gt;2)-alpha-D-Man-(1-&gt;3)-[alpha-D-Man-(1-&gt;6)]-beta-D-Man-(1-&gt;4)-beta-D-GlcNAc-(1-&gt;4)-alpha-D-GlcNAc-diphospho-di-trans,poly-cis-dolichol + a di-trans,poly-cis-dolichyl beta-D-mannosyl phosphate = an alpha-D-Man-(1-&gt;2)-alpha-D-Man-(1-&gt;2)-alpha-D-Man-(1-&gt;3)-[alpha-D-Man-(1-&gt;3)-alpha-D-Man-(1-&gt;6)]-beta-D-Man-(1-&gt;4)-beta-D-GlcNAc-(1-&gt;4)-alpha-D-GlcNAc-diphospho-di-trans,poly-cis-dolichol + a di-trans,poly-cis-dolichyl phosphate + H(+)</text>
        <dbReference type="Rhea" id="RHEA:29527"/>
        <dbReference type="Rhea" id="RHEA-COMP:19498"/>
        <dbReference type="Rhea" id="RHEA-COMP:19501"/>
        <dbReference type="Rhea" id="RHEA-COMP:19516"/>
        <dbReference type="Rhea" id="RHEA-COMP:19517"/>
        <dbReference type="ChEBI" id="CHEBI:15378"/>
        <dbReference type="ChEBI" id="CHEBI:57683"/>
        <dbReference type="ChEBI" id="CHEBI:58211"/>
        <dbReference type="ChEBI" id="CHEBI:132515"/>
        <dbReference type="ChEBI" id="CHEBI:132516"/>
        <dbReference type="EC" id="2.4.1.258"/>
    </reaction>
    <physiologicalReaction direction="left-to-right" evidence="10">
        <dbReference type="Rhea" id="RHEA:29528"/>
    </physiologicalReaction>
</comment>
<evidence type="ECO:0000256" key="9">
    <source>
        <dbReference type="ARBA" id="ARBA00023136"/>
    </source>
</evidence>
<evidence type="ECO:0000256" key="5">
    <source>
        <dbReference type="ARBA" id="ARBA00022679"/>
    </source>
</evidence>
<evidence type="ECO:0000256" key="4">
    <source>
        <dbReference type="ARBA" id="ARBA00022676"/>
    </source>
</evidence>
<feature type="transmembrane region" description="Helical" evidence="11">
    <location>
        <begin position="212"/>
        <end position="232"/>
    </location>
</feature>
<dbReference type="OrthoDB" id="20028at2759"/>